<feature type="compositionally biased region" description="Basic and acidic residues" evidence="13">
    <location>
        <begin position="135"/>
        <end position="161"/>
    </location>
</feature>
<evidence type="ECO:0000313" key="15">
    <source>
        <dbReference type="EMBL" id="GIY35853.1"/>
    </source>
</evidence>
<protein>
    <recommendedName>
        <fullName evidence="2 11">Zinc finger Ran-binding domain-containing protein 2</fullName>
    </recommendedName>
</protein>
<keyword evidence="16" id="KW-1185">Reference proteome</keyword>
<dbReference type="GO" id="GO:0006396">
    <property type="term" value="P:RNA processing"/>
    <property type="evidence" value="ECO:0007669"/>
    <property type="project" value="InterPro"/>
</dbReference>
<keyword evidence="7 11" id="KW-0862">Zinc</keyword>
<dbReference type="InterPro" id="IPR001876">
    <property type="entry name" value="Znf_RanBP2"/>
</dbReference>
<evidence type="ECO:0000256" key="13">
    <source>
        <dbReference type="SAM" id="MobiDB-lite"/>
    </source>
</evidence>
<evidence type="ECO:0000256" key="2">
    <source>
        <dbReference type="ARBA" id="ARBA00017543"/>
    </source>
</evidence>
<evidence type="ECO:0000256" key="8">
    <source>
        <dbReference type="ARBA" id="ARBA00022884"/>
    </source>
</evidence>
<dbReference type="SUPFAM" id="SSF90209">
    <property type="entry name" value="Ran binding protein zinc finger-like"/>
    <property type="match status" value="2"/>
</dbReference>
<dbReference type="GO" id="GO:0003723">
    <property type="term" value="F:RNA binding"/>
    <property type="evidence" value="ECO:0007669"/>
    <property type="project" value="UniProtKB-KW"/>
</dbReference>
<evidence type="ECO:0000256" key="4">
    <source>
        <dbReference type="ARBA" id="ARBA00022723"/>
    </source>
</evidence>
<evidence type="ECO:0000256" key="9">
    <source>
        <dbReference type="ARBA" id="ARBA00023242"/>
    </source>
</evidence>
<dbReference type="GO" id="GO:0008270">
    <property type="term" value="F:zinc ion binding"/>
    <property type="evidence" value="ECO:0007669"/>
    <property type="project" value="UniProtKB-KW"/>
</dbReference>
<evidence type="ECO:0000256" key="11">
    <source>
        <dbReference type="PIRNR" id="PIRNR037956"/>
    </source>
</evidence>
<feature type="compositionally biased region" description="Low complexity" evidence="13">
    <location>
        <begin position="201"/>
        <end position="230"/>
    </location>
</feature>
<keyword evidence="8 11" id="KW-0694">RNA-binding</keyword>
<organism evidence="15 16">
    <name type="scientific">Caerostris darwini</name>
    <dbReference type="NCBI Taxonomy" id="1538125"/>
    <lineage>
        <taxon>Eukaryota</taxon>
        <taxon>Metazoa</taxon>
        <taxon>Ecdysozoa</taxon>
        <taxon>Arthropoda</taxon>
        <taxon>Chelicerata</taxon>
        <taxon>Arachnida</taxon>
        <taxon>Araneae</taxon>
        <taxon>Araneomorphae</taxon>
        <taxon>Entelegynae</taxon>
        <taxon>Araneoidea</taxon>
        <taxon>Araneidae</taxon>
        <taxon>Caerostris</taxon>
    </lineage>
</organism>
<dbReference type="Proteomes" id="UP001054837">
    <property type="component" value="Unassembled WGS sequence"/>
</dbReference>
<keyword evidence="5" id="KW-0677">Repeat</keyword>
<dbReference type="AlphaFoldDB" id="A0AAV4SW92"/>
<name>A0AAV4SW92_9ARAC</name>
<comment type="similarity">
    <text evidence="10 11">Belongs to the ZRANB2 family.</text>
</comment>
<dbReference type="InterPro" id="IPR017337">
    <property type="entry name" value="ZRANB2"/>
</dbReference>
<keyword evidence="9 11" id="KW-0539">Nucleus</keyword>
<evidence type="ECO:0000256" key="7">
    <source>
        <dbReference type="ARBA" id="ARBA00022833"/>
    </source>
</evidence>
<evidence type="ECO:0000259" key="14">
    <source>
        <dbReference type="PROSITE" id="PS50199"/>
    </source>
</evidence>
<evidence type="ECO:0000256" key="1">
    <source>
        <dbReference type="ARBA" id="ARBA00004123"/>
    </source>
</evidence>
<comment type="caution">
    <text evidence="15">The sequence shown here is derived from an EMBL/GenBank/DDBJ whole genome shotgun (WGS) entry which is preliminary data.</text>
</comment>
<feature type="compositionally biased region" description="Low complexity" evidence="13">
    <location>
        <begin position="261"/>
        <end position="278"/>
    </location>
</feature>
<dbReference type="EMBL" id="BPLQ01008199">
    <property type="protein sequence ID" value="GIY35853.1"/>
    <property type="molecule type" value="Genomic_DNA"/>
</dbReference>
<dbReference type="GO" id="GO:0005634">
    <property type="term" value="C:nucleus"/>
    <property type="evidence" value="ECO:0007669"/>
    <property type="project" value="UniProtKB-SubCell"/>
</dbReference>
<dbReference type="FunFam" id="4.10.1060.10:FF:000004">
    <property type="entry name" value="Zinc finger Ran-binding domain-containing protein 2"/>
    <property type="match status" value="1"/>
</dbReference>
<dbReference type="PROSITE" id="PS50199">
    <property type="entry name" value="ZF_RANBP2_2"/>
    <property type="match status" value="2"/>
</dbReference>
<accession>A0AAV4SW92</accession>
<feature type="domain" description="RanBP2-type" evidence="14">
    <location>
        <begin position="10"/>
        <end position="41"/>
    </location>
</feature>
<evidence type="ECO:0000256" key="12">
    <source>
        <dbReference type="PROSITE-ProRule" id="PRU00322"/>
    </source>
</evidence>
<dbReference type="SMART" id="SM00547">
    <property type="entry name" value="ZnF_RBZ"/>
    <property type="match status" value="2"/>
</dbReference>
<evidence type="ECO:0000256" key="5">
    <source>
        <dbReference type="ARBA" id="ARBA00022737"/>
    </source>
</evidence>
<dbReference type="PROSITE" id="PS01358">
    <property type="entry name" value="ZF_RANBP2_1"/>
    <property type="match status" value="2"/>
</dbReference>
<dbReference type="Pfam" id="PF00641">
    <property type="entry name" value="Zn_ribbon_RanBP"/>
    <property type="match status" value="2"/>
</dbReference>
<dbReference type="PANTHER" id="PTHR12999">
    <property type="entry name" value="ZINC FINGER RAN-BINDING DOMAIN-CONTAINING PROTEIN 2 ZRANB2-RELATED"/>
    <property type="match status" value="1"/>
</dbReference>
<dbReference type="PIRSF" id="PIRSF037956">
    <property type="entry name" value="UCP037956_ZnF_Ran"/>
    <property type="match status" value="1"/>
</dbReference>
<evidence type="ECO:0000256" key="6">
    <source>
        <dbReference type="ARBA" id="ARBA00022771"/>
    </source>
</evidence>
<keyword evidence="3" id="KW-0597">Phosphoprotein</keyword>
<reference evidence="15 16" key="1">
    <citation type="submission" date="2021-06" db="EMBL/GenBank/DDBJ databases">
        <title>Caerostris darwini draft genome.</title>
        <authorList>
            <person name="Kono N."/>
            <person name="Arakawa K."/>
        </authorList>
    </citation>
    <scope>NUCLEOTIDE SEQUENCE [LARGE SCALE GENOMIC DNA]</scope>
</reference>
<dbReference type="InterPro" id="IPR036443">
    <property type="entry name" value="Znf_RanBP2_sf"/>
</dbReference>
<feature type="compositionally biased region" description="Acidic residues" evidence="13">
    <location>
        <begin position="162"/>
        <end position="174"/>
    </location>
</feature>
<dbReference type="PANTHER" id="PTHR12999:SF17">
    <property type="entry name" value="ZINC FINGER RAN-BINDING DOMAIN-CONTAINING PROTEIN 2"/>
    <property type="match status" value="1"/>
</dbReference>
<feature type="region of interest" description="Disordered" evidence="13">
    <location>
        <begin position="117"/>
        <end position="284"/>
    </location>
</feature>
<proteinExistence type="inferred from homology"/>
<evidence type="ECO:0000256" key="10">
    <source>
        <dbReference type="ARBA" id="ARBA00025731"/>
    </source>
</evidence>
<feature type="domain" description="RanBP2-type" evidence="14">
    <location>
        <begin position="65"/>
        <end position="94"/>
    </location>
</feature>
<sequence>MSSSEKFKMNDGDWICSDSQCSNVNFARRSTCNRCGKEKTAIPQRKKLGHEIGKAAAEKSRGLFSADDWQCGRCGNVNWARRQTCNMCNAPKFGEVEERTGLGGGYNERENVEYIEREESDGEYDEFGRKKKKYRGDEKPLKNKYQIMKEEKIKDIPKNNLEEEEEEDEDEEDGDLSKYDLTGWGDDDDEENDKSKKDNSPSRSRSSASSRSSRSKSRSSSSSSKSSHSSSDSEKPKSKHKRPYSRSRSNSPDRKKKVKRGSSSSSRSSSRSKSRSSSPVNRKR</sequence>
<comment type="subcellular location">
    <subcellularLocation>
        <location evidence="1 11">Nucleus</location>
    </subcellularLocation>
</comment>
<gene>
    <name evidence="15" type="primary">ZRANB2</name>
    <name evidence="15" type="ORF">CDAR_404341</name>
</gene>
<evidence type="ECO:0000256" key="3">
    <source>
        <dbReference type="ARBA" id="ARBA00022553"/>
    </source>
</evidence>
<dbReference type="GO" id="GO:0001530">
    <property type="term" value="F:lipopolysaccharide binding"/>
    <property type="evidence" value="ECO:0007669"/>
    <property type="project" value="TreeGrafter"/>
</dbReference>
<dbReference type="Gene3D" id="4.10.1060.10">
    <property type="entry name" value="Zinc finger, RanBP2-type"/>
    <property type="match status" value="2"/>
</dbReference>
<keyword evidence="4 11" id="KW-0479">Metal-binding</keyword>
<keyword evidence="6 12" id="KW-0863">Zinc-finger</keyword>
<evidence type="ECO:0000313" key="16">
    <source>
        <dbReference type="Proteomes" id="UP001054837"/>
    </source>
</evidence>